<organism evidence="11 12">
    <name type="scientific">Haloprofundus marisrubri</name>
    <dbReference type="NCBI Taxonomy" id="1514971"/>
    <lineage>
        <taxon>Archaea</taxon>
        <taxon>Methanobacteriati</taxon>
        <taxon>Methanobacteriota</taxon>
        <taxon>Stenosarchaea group</taxon>
        <taxon>Halobacteria</taxon>
        <taxon>Halobacteriales</taxon>
        <taxon>Haloferacaceae</taxon>
        <taxon>Haloprofundus</taxon>
    </lineage>
</organism>
<evidence type="ECO:0000256" key="1">
    <source>
        <dbReference type="ARBA" id="ARBA00004496"/>
    </source>
</evidence>
<evidence type="ECO:0000256" key="5">
    <source>
        <dbReference type="ARBA" id="ARBA00022741"/>
    </source>
</evidence>
<dbReference type="NCBIfam" id="TIGR02173">
    <property type="entry name" value="cyt_kin_arch"/>
    <property type="match status" value="1"/>
</dbReference>
<keyword evidence="12" id="KW-1185">Reference proteome</keyword>
<comment type="catalytic activity">
    <reaction evidence="8 10">
        <text>dCMP + ATP = dCDP + ADP</text>
        <dbReference type="Rhea" id="RHEA:25094"/>
        <dbReference type="ChEBI" id="CHEBI:30616"/>
        <dbReference type="ChEBI" id="CHEBI:57566"/>
        <dbReference type="ChEBI" id="CHEBI:58593"/>
        <dbReference type="ChEBI" id="CHEBI:456216"/>
        <dbReference type="EC" id="2.7.4.25"/>
    </reaction>
</comment>
<dbReference type="STRING" id="1514971.AUR64_17010"/>
<dbReference type="RefSeq" id="WP_058582625.1">
    <property type="nucleotide sequence ID" value="NZ_LOPU01000029.1"/>
</dbReference>
<comment type="catalytic activity">
    <reaction evidence="9 10">
        <text>CMP + ATP = CDP + ADP</text>
        <dbReference type="Rhea" id="RHEA:11600"/>
        <dbReference type="ChEBI" id="CHEBI:30616"/>
        <dbReference type="ChEBI" id="CHEBI:58069"/>
        <dbReference type="ChEBI" id="CHEBI:60377"/>
        <dbReference type="ChEBI" id="CHEBI:456216"/>
        <dbReference type="EC" id="2.7.4.25"/>
    </reaction>
</comment>
<evidence type="ECO:0000256" key="10">
    <source>
        <dbReference type="HAMAP-Rule" id="MF_00239"/>
    </source>
</evidence>
<evidence type="ECO:0000256" key="9">
    <source>
        <dbReference type="ARBA" id="ARBA00048478"/>
    </source>
</evidence>
<dbReference type="GO" id="GO:0036431">
    <property type="term" value="F:dCMP kinase activity"/>
    <property type="evidence" value="ECO:0007669"/>
    <property type="project" value="InterPro"/>
</dbReference>
<dbReference type="Gene3D" id="3.40.50.300">
    <property type="entry name" value="P-loop containing nucleotide triphosphate hydrolases"/>
    <property type="match status" value="1"/>
</dbReference>
<evidence type="ECO:0000313" key="12">
    <source>
        <dbReference type="Proteomes" id="UP000054387"/>
    </source>
</evidence>
<feature type="binding site" evidence="10">
    <location>
        <begin position="7"/>
        <end position="15"/>
    </location>
    <ligand>
        <name>ATP</name>
        <dbReference type="ChEBI" id="CHEBI:30616"/>
    </ligand>
</feature>
<evidence type="ECO:0000256" key="8">
    <source>
        <dbReference type="ARBA" id="ARBA00047615"/>
    </source>
</evidence>
<dbReference type="OrthoDB" id="31096at2157"/>
<dbReference type="InterPro" id="IPR011994">
    <property type="entry name" value="Cytidylate_kinase_dom"/>
</dbReference>
<dbReference type="SUPFAM" id="SSF52540">
    <property type="entry name" value="P-loop containing nucleoside triphosphate hydrolases"/>
    <property type="match status" value="1"/>
</dbReference>
<dbReference type="CDD" id="cd02020">
    <property type="entry name" value="CMPK"/>
    <property type="match status" value="1"/>
</dbReference>
<keyword evidence="5 10" id="KW-0547">Nucleotide-binding</keyword>
<keyword evidence="3 10" id="KW-0963">Cytoplasm</keyword>
<dbReference type="EMBL" id="LOPU01000029">
    <property type="protein sequence ID" value="KTG09473.1"/>
    <property type="molecule type" value="Genomic_DNA"/>
</dbReference>
<evidence type="ECO:0000256" key="7">
    <source>
        <dbReference type="ARBA" id="ARBA00022840"/>
    </source>
</evidence>
<dbReference type="HAMAP" id="MF_00239">
    <property type="entry name" value="Cytidyl_kinase_type2"/>
    <property type="match status" value="1"/>
</dbReference>
<gene>
    <name evidence="10" type="primary">cmk</name>
    <name evidence="11" type="ORF">AUR64_17010</name>
</gene>
<evidence type="ECO:0000256" key="2">
    <source>
        <dbReference type="ARBA" id="ARBA00011005"/>
    </source>
</evidence>
<name>A0A0W1R897_9EURY</name>
<dbReference type="AlphaFoldDB" id="A0A0W1R897"/>
<accession>A0A0W1R897</accession>
<dbReference type="Pfam" id="PF13189">
    <property type="entry name" value="Cytidylate_kin2"/>
    <property type="match status" value="1"/>
</dbReference>
<comment type="subcellular location">
    <subcellularLocation>
        <location evidence="1 10">Cytoplasm</location>
    </subcellularLocation>
</comment>
<dbReference type="InterPro" id="IPR011892">
    <property type="entry name" value="Cyt_kin_arch"/>
</dbReference>
<dbReference type="GO" id="GO:0006220">
    <property type="term" value="P:pyrimidine nucleotide metabolic process"/>
    <property type="evidence" value="ECO:0007669"/>
    <property type="project" value="UniProtKB-UniRule"/>
</dbReference>
<protein>
    <recommendedName>
        <fullName evidence="10">Cytidylate kinase</fullName>
        <shortName evidence="10">CK</shortName>
        <ecNumber evidence="10">2.7.4.25</ecNumber>
    </recommendedName>
    <alternativeName>
        <fullName evidence="10">Cytidine monophosphate kinase</fullName>
        <shortName evidence="10">CMP kinase</shortName>
    </alternativeName>
</protein>
<dbReference type="GO" id="GO:0036430">
    <property type="term" value="F:CMP kinase activity"/>
    <property type="evidence" value="ECO:0007669"/>
    <property type="project" value="RHEA"/>
</dbReference>
<sequence>MLLTVSGPPGSGKSTTAAGLAEAFGYDHISGGDIFRTLAEERGMSPVEFNELAEEDDQIDRDLDRRLSDIAAERDDVVLESRLAGWLAADHADFRIWLDAPLSVRADRIADREEKPVDTAREETERREASEAKRYMAYYDIPIDDLSIYDVALNTARWGPDPVLDTLVSAVEAYDAADDEGKYPVTGVRYDF</sequence>
<dbReference type="InterPro" id="IPR027417">
    <property type="entry name" value="P-loop_NTPase"/>
</dbReference>
<evidence type="ECO:0000256" key="4">
    <source>
        <dbReference type="ARBA" id="ARBA00022679"/>
    </source>
</evidence>
<keyword evidence="4 10" id="KW-0808">Transferase</keyword>
<reference evidence="11 12" key="1">
    <citation type="submission" date="2015-12" db="EMBL/GenBank/DDBJ databases">
        <title>Haloprofundus marisrubri gen. nov., sp. nov., an extremely halophilic archaeon isolated from the Discovery deep brine-seawater interface in the Red Sea.</title>
        <authorList>
            <person name="Zhang G."/>
            <person name="Stingl U."/>
            <person name="Rashid M."/>
        </authorList>
    </citation>
    <scope>NUCLEOTIDE SEQUENCE [LARGE SCALE GENOMIC DNA]</scope>
    <source>
        <strain evidence="11 12">SB9</strain>
    </source>
</reference>
<proteinExistence type="inferred from homology"/>
<comment type="caution">
    <text evidence="11">The sequence shown here is derived from an EMBL/GenBank/DDBJ whole genome shotgun (WGS) entry which is preliminary data.</text>
</comment>
<evidence type="ECO:0000256" key="3">
    <source>
        <dbReference type="ARBA" id="ARBA00022490"/>
    </source>
</evidence>
<keyword evidence="6 10" id="KW-0418">Kinase</keyword>
<evidence type="ECO:0000313" key="11">
    <source>
        <dbReference type="EMBL" id="KTG09473.1"/>
    </source>
</evidence>
<dbReference type="GO" id="GO:0005737">
    <property type="term" value="C:cytoplasm"/>
    <property type="evidence" value="ECO:0007669"/>
    <property type="project" value="UniProtKB-SubCell"/>
</dbReference>
<keyword evidence="7 10" id="KW-0067">ATP-binding</keyword>
<dbReference type="Proteomes" id="UP000054387">
    <property type="component" value="Unassembled WGS sequence"/>
</dbReference>
<dbReference type="EC" id="2.7.4.25" evidence="10"/>
<dbReference type="GO" id="GO:0005524">
    <property type="term" value="F:ATP binding"/>
    <property type="evidence" value="ECO:0007669"/>
    <property type="project" value="UniProtKB-UniRule"/>
</dbReference>
<evidence type="ECO:0000256" key="6">
    <source>
        <dbReference type="ARBA" id="ARBA00022777"/>
    </source>
</evidence>
<comment type="similarity">
    <text evidence="2 10">Belongs to the cytidylate kinase family. Type 2 subfamily.</text>
</comment>